<dbReference type="SUPFAM" id="SSF53067">
    <property type="entry name" value="Actin-like ATPase domain"/>
    <property type="match status" value="2"/>
</dbReference>
<dbReference type="FunFam" id="3.90.640.10:FF:000004">
    <property type="entry name" value="Heat shock 70 kDa protein 4"/>
    <property type="match status" value="1"/>
</dbReference>
<evidence type="ECO:0000256" key="5">
    <source>
        <dbReference type="SAM" id="MobiDB-lite"/>
    </source>
</evidence>
<dbReference type="Gene3D" id="2.60.34.10">
    <property type="entry name" value="Substrate Binding Domain Of DNAk, Chain A, domain 1"/>
    <property type="match status" value="1"/>
</dbReference>
<dbReference type="SUPFAM" id="SSF100934">
    <property type="entry name" value="Heat shock protein 70kD (HSP70), C-terminal subdomain"/>
    <property type="match status" value="2"/>
</dbReference>
<protein>
    <submittedName>
        <fullName evidence="6">Uncharacterized protein</fullName>
    </submittedName>
</protein>
<dbReference type="PANTHER" id="PTHR45639">
    <property type="entry name" value="HSC70CB, ISOFORM G-RELATED"/>
    <property type="match status" value="1"/>
</dbReference>
<feature type="region of interest" description="Disordered" evidence="5">
    <location>
        <begin position="504"/>
        <end position="574"/>
    </location>
</feature>
<dbReference type="InterPro" id="IPR043129">
    <property type="entry name" value="ATPase_NBD"/>
</dbReference>
<evidence type="ECO:0000313" key="7">
    <source>
        <dbReference type="Proteomes" id="UP000595140"/>
    </source>
</evidence>
<keyword evidence="3" id="KW-0143">Chaperone</keyword>
<sequence>MSVVGFDLGNESGVVAVARQRGIDVVLNEESKRETPAIVCFGDKQRFLGTAGAASSMMNPKNTISQVKRLIGRQFSDPELQKDLKSLPFSVTEGPDGYPLIHARYLGEMKTFTPTQVLGMVFSNLKGIAEKNLNAAVVDCCIGIPIYFTDLQRRAVMDAATIAGLHPLRLFHETTATALAYGIYKTDLPETDPLNVAFVDIGHASMQVCIAAFKKGQLKILAHSFDRSLGGRDFDEVIFQYFAAKFKDEYKIDVFQNARACLRLRAACEKLKKVLSANPEAPLNIECLMDEKDVRGFLKRDEFEQISMPILERVKKPLEKALAEAGLTVDNFHAIEVVGSGSRVPAIIKILTEFFGKEPRRTMNASECVAKGCALQCAILSPTFKVRDFQVNESFPFSISMSWKGPAPDALTGAENQQSTLVFPKGNPIPSTKALTFIRTSTFSVDVQYADVTEVLAPPKISSYMIGPFQAVNSERAKVKVRARLNLHGIVSVESATLLEEDEVEVPAVKEQEKESTKMETDVHHTDSSGTDVNMQDAKGTSDSPASENHAPESGDNPVQMETDSKAEVSKKKVKKSNVPVSGVVYGALSTADVQKATEKEFEMALQDRIMEETKDKKNAVEAYVYDMRNKLSDKYQEFVVDSEKEEFVAKLQEVEDWLYEDGEDETKGVYNAKLEELKKQGDPIEERYKEFTERGTIVGHLVHCINSYRDAAISNDPKFEHIELADKQKVLTECVEAEAWLREKTQQQDGLPKYATPVLLSADIRKKAEALDRSCRPIMTKPKPAKPTTTTTEPQSPQTSQDGENHHQGQGDKTPSNPNDSANSAAEGGAGGEAPLETEPMETEAGSAQSGGQA</sequence>
<dbReference type="InterPro" id="IPR029047">
    <property type="entry name" value="HSP70_peptide-bd_sf"/>
</dbReference>
<dbReference type="InterPro" id="IPR029048">
    <property type="entry name" value="HSP70_C_sf"/>
</dbReference>
<dbReference type="AlphaFoldDB" id="A0A484ML88"/>
<feature type="compositionally biased region" description="Low complexity" evidence="5">
    <location>
        <begin position="781"/>
        <end position="802"/>
    </location>
</feature>
<dbReference type="Gene3D" id="3.30.30.30">
    <property type="match status" value="1"/>
</dbReference>
<gene>
    <name evidence="6" type="ORF">CCAM_LOCUS31015</name>
</gene>
<dbReference type="InterPro" id="IPR013126">
    <property type="entry name" value="Hsp_70_fam"/>
</dbReference>
<evidence type="ECO:0000256" key="2">
    <source>
        <dbReference type="ARBA" id="ARBA00022840"/>
    </source>
</evidence>
<feature type="compositionally biased region" description="Basic and acidic residues" evidence="5">
    <location>
        <begin position="508"/>
        <end position="527"/>
    </location>
</feature>
<feature type="compositionally biased region" description="Polar residues" evidence="5">
    <location>
        <begin position="528"/>
        <end position="547"/>
    </location>
</feature>
<dbReference type="FunFam" id="1.20.1270.10:FF:000002">
    <property type="entry name" value="Heat shock 70 kDa protein 4"/>
    <property type="match status" value="1"/>
</dbReference>
<reference evidence="6 7" key="1">
    <citation type="submission" date="2018-04" db="EMBL/GenBank/DDBJ databases">
        <authorList>
            <person name="Vogel A."/>
        </authorList>
    </citation>
    <scope>NUCLEOTIDE SEQUENCE [LARGE SCALE GENOMIC DNA]</scope>
</reference>
<accession>A0A484ML88</accession>
<dbReference type="Pfam" id="PF00012">
    <property type="entry name" value="HSP70"/>
    <property type="match status" value="1"/>
</dbReference>
<keyword evidence="1" id="KW-0547">Nucleotide-binding</keyword>
<dbReference type="CDD" id="cd24095">
    <property type="entry name" value="ASKHA_NBD_HSP70_AtHsp70-14-like"/>
    <property type="match status" value="1"/>
</dbReference>
<dbReference type="Gene3D" id="1.20.1270.10">
    <property type="match status" value="1"/>
</dbReference>
<feature type="region of interest" description="Disordered" evidence="5">
    <location>
        <begin position="772"/>
        <end position="855"/>
    </location>
</feature>
<feature type="compositionally biased region" description="Polar residues" evidence="5">
    <location>
        <begin position="812"/>
        <end position="825"/>
    </location>
</feature>
<dbReference type="EMBL" id="OOIL02003803">
    <property type="protein sequence ID" value="VFQ89239.1"/>
    <property type="molecule type" value="Genomic_DNA"/>
</dbReference>
<dbReference type="GO" id="GO:0005524">
    <property type="term" value="F:ATP binding"/>
    <property type="evidence" value="ECO:0007669"/>
    <property type="project" value="UniProtKB-KW"/>
</dbReference>
<dbReference type="FunFam" id="3.30.420.40:FF:000171">
    <property type="entry name" value="Heat shock 70 kDa protein 4"/>
    <property type="match status" value="2"/>
</dbReference>
<evidence type="ECO:0000256" key="1">
    <source>
        <dbReference type="ARBA" id="ARBA00022741"/>
    </source>
</evidence>
<organism evidence="6 7">
    <name type="scientific">Cuscuta campestris</name>
    <dbReference type="NCBI Taxonomy" id="132261"/>
    <lineage>
        <taxon>Eukaryota</taxon>
        <taxon>Viridiplantae</taxon>
        <taxon>Streptophyta</taxon>
        <taxon>Embryophyta</taxon>
        <taxon>Tracheophyta</taxon>
        <taxon>Spermatophyta</taxon>
        <taxon>Magnoliopsida</taxon>
        <taxon>eudicotyledons</taxon>
        <taxon>Gunneridae</taxon>
        <taxon>Pentapetalae</taxon>
        <taxon>asterids</taxon>
        <taxon>lamiids</taxon>
        <taxon>Solanales</taxon>
        <taxon>Convolvulaceae</taxon>
        <taxon>Cuscuteae</taxon>
        <taxon>Cuscuta</taxon>
        <taxon>Cuscuta subgen. Grammica</taxon>
        <taxon>Cuscuta sect. Cleistogrammica</taxon>
    </lineage>
</organism>
<keyword evidence="2" id="KW-0067">ATP-binding</keyword>
<keyword evidence="7" id="KW-1185">Reference proteome</keyword>
<evidence type="ECO:0000313" key="6">
    <source>
        <dbReference type="EMBL" id="VFQ89239.1"/>
    </source>
</evidence>
<dbReference type="GO" id="GO:0005829">
    <property type="term" value="C:cytosol"/>
    <property type="evidence" value="ECO:0007669"/>
    <property type="project" value="TreeGrafter"/>
</dbReference>
<dbReference type="Gene3D" id="3.30.420.40">
    <property type="match status" value="2"/>
</dbReference>
<dbReference type="GO" id="GO:0140662">
    <property type="term" value="F:ATP-dependent protein folding chaperone"/>
    <property type="evidence" value="ECO:0007669"/>
    <property type="project" value="InterPro"/>
</dbReference>
<proteinExistence type="inferred from homology"/>
<dbReference type="PRINTS" id="PR00301">
    <property type="entry name" value="HEATSHOCK70"/>
</dbReference>
<dbReference type="FunFam" id="3.30.30.30:FF:000002">
    <property type="entry name" value="Heat shock 70 kDa protein 4"/>
    <property type="match status" value="1"/>
</dbReference>
<dbReference type="GO" id="GO:0005634">
    <property type="term" value="C:nucleus"/>
    <property type="evidence" value="ECO:0007669"/>
    <property type="project" value="TreeGrafter"/>
</dbReference>
<evidence type="ECO:0000256" key="3">
    <source>
        <dbReference type="ARBA" id="ARBA00023186"/>
    </source>
</evidence>
<dbReference type="Gene3D" id="3.90.640.10">
    <property type="entry name" value="Actin, Chain A, domain 4"/>
    <property type="match status" value="1"/>
</dbReference>
<evidence type="ECO:0000256" key="4">
    <source>
        <dbReference type="ARBA" id="ARBA00061090"/>
    </source>
</evidence>
<comment type="similarity">
    <text evidence="4">Belongs to the heat shock protein 70 (TC 1.A.33) family. HSP110/SSE subfamily.</text>
</comment>
<dbReference type="SUPFAM" id="SSF100920">
    <property type="entry name" value="Heat shock protein 70kD (HSP70), peptide-binding domain"/>
    <property type="match status" value="1"/>
</dbReference>
<name>A0A484ML88_9ASTE</name>
<dbReference type="Proteomes" id="UP000595140">
    <property type="component" value="Unassembled WGS sequence"/>
</dbReference>
<dbReference type="OrthoDB" id="434160at2759"/>
<dbReference type="PANTHER" id="PTHR45639:SF4">
    <property type="entry name" value="HSC70CB, ISOFORM G"/>
    <property type="match status" value="1"/>
</dbReference>